<accession>A0A4R4FC80</accession>
<dbReference type="Gene3D" id="3.40.50.300">
    <property type="entry name" value="P-loop containing nucleotide triphosphate hydrolases"/>
    <property type="match status" value="1"/>
</dbReference>
<dbReference type="InterPro" id="IPR003593">
    <property type="entry name" value="AAA+_ATPase"/>
</dbReference>
<dbReference type="PROSITE" id="PS50893">
    <property type="entry name" value="ABC_TRANSPORTER_2"/>
    <property type="match status" value="1"/>
</dbReference>
<evidence type="ECO:0000256" key="7">
    <source>
        <dbReference type="ARBA" id="ARBA00022967"/>
    </source>
</evidence>
<gene>
    <name evidence="10" type="ORF">E1963_13075</name>
</gene>
<dbReference type="InterPro" id="IPR003439">
    <property type="entry name" value="ABC_transporter-like_ATP-bd"/>
</dbReference>
<evidence type="ECO:0000256" key="8">
    <source>
        <dbReference type="ARBA" id="ARBA00023136"/>
    </source>
</evidence>
<keyword evidence="6 10" id="KW-0067">ATP-binding</keyword>
<dbReference type="GO" id="GO:0042626">
    <property type="term" value="F:ATPase-coupled transmembrane transporter activity"/>
    <property type="evidence" value="ECO:0007669"/>
    <property type="project" value="TreeGrafter"/>
</dbReference>
<evidence type="ECO:0000313" key="10">
    <source>
        <dbReference type="EMBL" id="TDA21085.1"/>
    </source>
</evidence>
<evidence type="ECO:0000256" key="5">
    <source>
        <dbReference type="ARBA" id="ARBA00022741"/>
    </source>
</evidence>
<organism evidence="10 11">
    <name type="scientific">Extibacter muris</name>
    <dbReference type="NCBI Taxonomy" id="1796622"/>
    <lineage>
        <taxon>Bacteria</taxon>
        <taxon>Bacillati</taxon>
        <taxon>Bacillota</taxon>
        <taxon>Clostridia</taxon>
        <taxon>Lachnospirales</taxon>
        <taxon>Lachnospiraceae</taxon>
        <taxon>Extibacter</taxon>
    </lineage>
</organism>
<feature type="domain" description="ABC transporter" evidence="9">
    <location>
        <begin position="4"/>
        <end position="245"/>
    </location>
</feature>
<evidence type="ECO:0000256" key="1">
    <source>
        <dbReference type="ARBA" id="ARBA00004202"/>
    </source>
</evidence>
<protein>
    <submittedName>
        <fullName evidence="10">ABC transporter ATP-binding protein</fullName>
    </submittedName>
</protein>
<dbReference type="Proteomes" id="UP000295710">
    <property type="component" value="Unassembled WGS sequence"/>
</dbReference>
<sequence>MAYIELNEVTYTYPLMKEPALQNISCSLELGKFYGVIGENAGGKTTFCNLLRGLIPHFYNGKLLGDMTINGEDIRKIDVDILSTKMGYIFQNPFTQISGVRKTVFEEIALGLENLGVPKAQMIEKVIEVAKLLKIEELLLNDPNRLSGGQRQRVAFASIIAMDSDIFVIDEPTSQLDPEGTERIFEIIHMLKEQGKTIILVEHKVDLIAEYADEVLVFQKGRLLKKGDARTVLSDLELLEHGTMLPQAVILERELRLNGIVLPKVPVTTEECIDLLRKGDVGYESN</sequence>
<dbReference type="GO" id="GO:0016887">
    <property type="term" value="F:ATP hydrolysis activity"/>
    <property type="evidence" value="ECO:0007669"/>
    <property type="project" value="InterPro"/>
</dbReference>
<dbReference type="GO" id="GO:0005524">
    <property type="term" value="F:ATP binding"/>
    <property type="evidence" value="ECO:0007669"/>
    <property type="project" value="UniProtKB-KW"/>
</dbReference>
<dbReference type="EMBL" id="SMMX01000011">
    <property type="protein sequence ID" value="TDA21085.1"/>
    <property type="molecule type" value="Genomic_DNA"/>
</dbReference>
<proteinExistence type="inferred from homology"/>
<name>A0A4R4FC80_9FIRM</name>
<dbReference type="InterPro" id="IPR015856">
    <property type="entry name" value="ABC_transpr_CbiO/EcfA_su"/>
</dbReference>
<dbReference type="SMART" id="SM00382">
    <property type="entry name" value="AAA"/>
    <property type="match status" value="1"/>
</dbReference>
<comment type="caution">
    <text evidence="10">The sequence shown here is derived from an EMBL/GenBank/DDBJ whole genome shotgun (WGS) entry which is preliminary data.</text>
</comment>
<evidence type="ECO:0000256" key="6">
    <source>
        <dbReference type="ARBA" id="ARBA00022840"/>
    </source>
</evidence>
<keyword evidence="11" id="KW-1185">Reference proteome</keyword>
<dbReference type="CDD" id="cd03225">
    <property type="entry name" value="ABC_cobalt_CbiO_domain1"/>
    <property type="match status" value="1"/>
</dbReference>
<evidence type="ECO:0000256" key="3">
    <source>
        <dbReference type="ARBA" id="ARBA00022448"/>
    </source>
</evidence>
<evidence type="ECO:0000256" key="4">
    <source>
        <dbReference type="ARBA" id="ARBA00022475"/>
    </source>
</evidence>
<dbReference type="PANTHER" id="PTHR43553">
    <property type="entry name" value="HEAVY METAL TRANSPORTER"/>
    <property type="match status" value="1"/>
</dbReference>
<dbReference type="SUPFAM" id="SSF52540">
    <property type="entry name" value="P-loop containing nucleoside triphosphate hydrolases"/>
    <property type="match status" value="1"/>
</dbReference>
<comment type="subcellular location">
    <subcellularLocation>
        <location evidence="1">Cell membrane</location>
        <topology evidence="1">Peripheral membrane protein</topology>
    </subcellularLocation>
</comment>
<dbReference type="GO" id="GO:0043190">
    <property type="term" value="C:ATP-binding cassette (ABC) transporter complex"/>
    <property type="evidence" value="ECO:0007669"/>
    <property type="project" value="TreeGrafter"/>
</dbReference>
<evidence type="ECO:0000259" key="9">
    <source>
        <dbReference type="PROSITE" id="PS50893"/>
    </source>
</evidence>
<keyword evidence="7" id="KW-1278">Translocase</keyword>
<keyword evidence="4" id="KW-1003">Cell membrane</keyword>
<dbReference type="FunFam" id="3.40.50.300:FF:000224">
    <property type="entry name" value="Energy-coupling factor transporter ATP-binding protein EcfA"/>
    <property type="match status" value="1"/>
</dbReference>
<comment type="similarity">
    <text evidence="2">Belongs to the ABC transporter superfamily.</text>
</comment>
<dbReference type="InterPro" id="IPR027417">
    <property type="entry name" value="P-loop_NTPase"/>
</dbReference>
<evidence type="ECO:0000256" key="2">
    <source>
        <dbReference type="ARBA" id="ARBA00005417"/>
    </source>
</evidence>
<dbReference type="AlphaFoldDB" id="A0A4R4FC80"/>
<dbReference type="PROSITE" id="PS00211">
    <property type="entry name" value="ABC_TRANSPORTER_1"/>
    <property type="match status" value="1"/>
</dbReference>
<dbReference type="RefSeq" id="WP_132278642.1">
    <property type="nucleotide sequence ID" value="NZ_JAOBST010000018.1"/>
</dbReference>
<dbReference type="InterPro" id="IPR017871">
    <property type="entry name" value="ABC_transporter-like_CS"/>
</dbReference>
<keyword evidence="8" id="KW-0472">Membrane</keyword>
<dbReference type="Pfam" id="PF00005">
    <property type="entry name" value="ABC_tran"/>
    <property type="match status" value="1"/>
</dbReference>
<dbReference type="InterPro" id="IPR050095">
    <property type="entry name" value="ECF_ABC_transporter_ATP-bd"/>
</dbReference>
<reference evidence="10 11" key="1">
    <citation type="journal article" date="2016" name="Nat. Microbiol.">
        <title>The Mouse Intestinal Bacterial Collection (miBC) provides host-specific insight into cultured diversity and functional potential of the gut microbiota.</title>
        <authorList>
            <person name="Lagkouvardos I."/>
            <person name="Pukall R."/>
            <person name="Abt B."/>
            <person name="Foesel B.U."/>
            <person name="Meier-Kolthoff J.P."/>
            <person name="Kumar N."/>
            <person name="Bresciani A."/>
            <person name="Martinez I."/>
            <person name="Just S."/>
            <person name="Ziegler C."/>
            <person name="Brugiroux S."/>
            <person name="Garzetti D."/>
            <person name="Wenning M."/>
            <person name="Bui T.P."/>
            <person name="Wang J."/>
            <person name="Hugenholtz F."/>
            <person name="Plugge C.M."/>
            <person name="Peterson D.A."/>
            <person name="Hornef M.W."/>
            <person name="Baines J.F."/>
            <person name="Smidt H."/>
            <person name="Walter J."/>
            <person name="Kristiansen K."/>
            <person name="Nielsen H.B."/>
            <person name="Haller D."/>
            <person name="Overmann J."/>
            <person name="Stecher B."/>
            <person name="Clavel T."/>
        </authorList>
    </citation>
    <scope>NUCLEOTIDE SEQUENCE [LARGE SCALE GENOMIC DNA]</scope>
    <source>
        <strain evidence="10 11">DSM 28560</strain>
    </source>
</reference>
<keyword evidence="3" id="KW-0813">Transport</keyword>
<evidence type="ECO:0000313" key="11">
    <source>
        <dbReference type="Proteomes" id="UP000295710"/>
    </source>
</evidence>
<keyword evidence="5" id="KW-0547">Nucleotide-binding</keyword>